<evidence type="ECO:0000313" key="2">
    <source>
        <dbReference type="Proteomes" id="UP001652542"/>
    </source>
</evidence>
<comment type="caution">
    <text evidence="1">The sequence shown here is derived from an EMBL/GenBank/DDBJ whole genome shotgun (WGS) entry which is preliminary data.</text>
</comment>
<dbReference type="InterPro" id="IPR010982">
    <property type="entry name" value="Lambda_DNA-bd_dom_sf"/>
</dbReference>
<proteinExistence type="predicted"/>
<name>A0ABT2Z9A6_9RHOB</name>
<dbReference type="Proteomes" id="UP001652542">
    <property type="component" value="Unassembled WGS sequence"/>
</dbReference>
<organism evidence="1 2">
    <name type="scientific">Albidovulum marisflavi</name>
    <dbReference type="NCBI Taxonomy" id="2984159"/>
    <lineage>
        <taxon>Bacteria</taxon>
        <taxon>Pseudomonadati</taxon>
        <taxon>Pseudomonadota</taxon>
        <taxon>Alphaproteobacteria</taxon>
        <taxon>Rhodobacterales</taxon>
        <taxon>Paracoccaceae</taxon>
        <taxon>Albidovulum</taxon>
    </lineage>
</organism>
<dbReference type="Gene3D" id="1.10.260.40">
    <property type="entry name" value="lambda repressor-like DNA-binding domains"/>
    <property type="match status" value="1"/>
</dbReference>
<accession>A0ABT2Z9A6</accession>
<dbReference type="SUPFAM" id="SSF47413">
    <property type="entry name" value="lambda repressor-like DNA-binding domains"/>
    <property type="match status" value="1"/>
</dbReference>
<evidence type="ECO:0000313" key="1">
    <source>
        <dbReference type="EMBL" id="MCV2867686.1"/>
    </source>
</evidence>
<dbReference type="EMBL" id="JAOWKY010000001">
    <property type="protein sequence ID" value="MCV2867686.1"/>
    <property type="molecule type" value="Genomic_DNA"/>
</dbReference>
<sequence length="133" mass="14705">MARKPYEDSRLAKFLEKRVLELRPRKTQAEIAEQAGFVNPNMIAMLKSGATKLPLDRVPSLAVALECDPRFLFNLALEQLGGDTTKRAIEEIFGVVATKNEAAWTHEIRDASGHTDPSLTSRGRAAIRGIFGK</sequence>
<keyword evidence="2" id="KW-1185">Reference proteome</keyword>
<gene>
    <name evidence="1" type="ORF">OEW28_03490</name>
</gene>
<protein>
    <submittedName>
        <fullName evidence="1">XRE family transcriptional regulator</fullName>
    </submittedName>
</protein>
<reference evidence="1 2" key="1">
    <citation type="submission" date="2022-10" db="EMBL/GenBank/DDBJ databases">
        <title>Defluviimonas sp. nov., isolated from ocean surface water.</title>
        <authorList>
            <person name="He W."/>
            <person name="Wang L."/>
            <person name="Zhang D.-F."/>
        </authorList>
    </citation>
    <scope>NUCLEOTIDE SEQUENCE [LARGE SCALE GENOMIC DNA]</scope>
    <source>
        <strain evidence="1 2">WL0002</strain>
    </source>
</reference>